<evidence type="ECO:0000256" key="2">
    <source>
        <dbReference type="ARBA" id="ARBA00007343"/>
    </source>
</evidence>
<dbReference type="InterPro" id="IPR057244">
    <property type="entry name" value="GAIN_B"/>
</dbReference>
<dbReference type="GO" id="GO:0007189">
    <property type="term" value="P:adenylate cyclase-activating G protein-coupled receptor signaling pathway"/>
    <property type="evidence" value="ECO:0007669"/>
    <property type="project" value="TreeGrafter"/>
</dbReference>
<evidence type="ECO:0000313" key="13">
    <source>
        <dbReference type="Proteomes" id="UP000694845"/>
    </source>
</evidence>
<keyword evidence="4" id="KW-0732">Signal</keyword>
<dbReference type="Gene3D" id="1.20.1070.10">
    <property type="entry name" value="Rhodopsin 7-helix transmembrane proteins"/>
    <property type="match status" value="1"/>
</dbReference>
<dbReference type="Pfam" id="PF00002">
    <property type="entry name" value="7tm_2"/>
    <property type="match status" value="1"/>
</dbReference>
<keyword evidence="8" id="KW-0325">Glycoprotein</keyword>
<feature type="transmembrane region" description="Helical" evidence="10">
    <location>
        <begin position="848"/>
        <end position="867"/>
    </location>
</feature>
<evidence type="ECO:0000256" key="10">
    <source>
        <dbReference type="SAM" id="Phobius"/>
    </source>
</evidence>
<feature type="region of interest" description="Disordered" evidence="9">
    <location>
        <begin position="1011"/>
        <end position="1076"/>
    </location>
</feature>
<dbReference type="InterPro" id="IPR000203">
    <property type="entry name" value="GPS"/>
</dbReference>
<evidence type="ECO:0000256" key="5">
    <source>
        <dbReference type="ARBA" id="ARBA00022989"/>
    </source>
</evidence>
<evidence type="ECO:0000256" key="6">
    <source>
        <dbReference type="ARBA" id="ARBA00023136"/>
    </source>
</evidence>
<dbReference type="Gene3D" id="2.60.220.50">
    <property type="match status" value="1"/>
</dbReference>
<sequence length="1076" mass="114864">MGFTLSIRSSCDGMKRVKMVTADAQLVSVILRIAFMATFVSQVSSSSEVYQMLMLDRGILRVNTSDATWRYSADDSATELDKILRGNLEDRVYTDDTDKQWHYQVAVFRHNGSIVLNGSLQVSFSGGPAVSVESLHGDIKIATRLILDGYLNLASETGSLGGYGARRGPGGGGLLAEDGKPPKPPGGGGHGGTGGEAFIERTLSLSGDKLIWKETKYGYPYLIGDGYHLLGGSAGGKIEYEPNVLVFGNPKGGGALEVTAKGKITIGSHVSADGQRGIPYDAAFLDRYSAEPCAGGGSGGLIRLRAKEIEVRHDGFLSVRGADGAQNTDNGSYCGGGGAGGIIEFQISDRVHGYLLGDHLFLNGGKGTKLGGRGRLEITNFMPRNGSRSCDDSVVDCDCTSQPSMTVSPSVTGSPGEPNEGCPTVQPAPCDCSECPEATSPMTEVGTSDCGDAVTCQTTSEATDRDCSKTVCPTVPDEGVSCKCPENTDSPPSTTEALTLDNAAQFLEEALDEIGEFGENSTREGAVQLLVATEILGLNLGSRLAEARQPGEVVSVTAASETVAMQVQVDDANAFSGVAFPNASDLIFSLDGWRAPFLCQEITEFHAKENISGDIIIVNVLYADIGELLTGTDPTEGIVPLVNSRVVGTSVALSENVTTHFTLSVRMTAEKLKRNISGTTSCVFWDFHAQGTPGGSWSPKGCLVEYENDTHVICMCDHLTNFATLLKPDKVVIPPGDEFALGVISYIGLGLSLCSLVLAFITISVSLKGLKNFQSAVIHLNLIAALGLADTLFLIGADDTENQLWCRAVAIMLHYFYLSTFMWMLCEGFHIYIRVTTVFADVRGHLKYYFFAAWGISAVIVGVTAGVNLQGYGTATACWLDAGGNTLWAFAAPVALIVTMNVFFLGMIMYRFLTVKSIAKKSKYEQLRKATRAAIVLLPLLGTTWIFGLLALGTASVVMYYIFVTLNSLQGVFICIFHCLTNDDVAATMRVKLRRSRTKIDIFLTSADRKTQPKSKCAESKHSNGSSTSRNPPGTSTSEDAPQSSRWATYPPQARQESTRPVKCGSIAAEPPNLRS</sequence>
<dbReference type="GO" id="GO:0004930">
    <property type="term" value="F:G protein-coupled receptor activity"/>
    <property type="evidence" value="ECO:0007669"/>
    <property type="project" value="InterPro"/>
</dbReference>
<feature type="compositionally biased region" description="Polar residues" evidence="9">
    <location>
        <begin position="1023"/>
        <end position="1047"/>
    </location>
</feature>
<feature type="transmembrane region" description="Helical" evidence="10">
    <location>
        <begin position="887"/>
        <end position="913"/>
    </location>
</feature>
<dbReference type="FunFam" id="1.20.1070.10:FF:000058">
    <property type="entry name" value="Adhesion G protein-coupled receptor F5"/>
    <property type="match status" value="1"/>
</dbReference>
<dbReference type="PANTHER" id="PTHR12011">
    <property type="entry name" value="ADHESION G-PROTEIN COUPLED RECEPTOR"/>
    <property type="match status" value="1"/>
</dbReference>
<evidence type="ECO:0000259" key="11">
    <source>
        <dbReference type="PROSITE" id="PS50221"/>
    </source>
</evidence>
<dbReference type="CDD" id="cd15040">
    <property type="entry name" value="7tmB2_Adhesion"/>
    <property type="match status" value="1"/>
</dbReference>
<keyword evidence="3 10" id="KW-0812">Transmembrane</keyword>
<dbReference type="OMA" id="IFHCLTN"/>
<keyword evidence="7" id="KW-1015">Disulfide bond</keyword>
<reference evidence="14" key="1">
    <citation type="submission" date="2025-08" db="UniProtKB">
        <authorList>
            <consortium name="RefSeq"/>
        </authorList>
    </citation>
    <scope>IDENTIFICATION</scope>
</reference>
<evidence type="ECO:0000256" key="1">
    <source>
        <dbReference type="ARBA" id="ARBA00004141"/>
    </source>
</evidence>
<feature type="transmembrane region" description="Helical" evidence="10">
    <location>
        <begin position="777"/>
        <end position="795"/>
    </location>
</feature>
<organism evidence="13 14">
    <name type="scientific">Acanthaster planci</name>
    <name type="common">Crown-of-thorns starfish</name>
    <dbReference type="NCBI Taxonomy" id="133434"/>
    <lineage>
        <taxon>Eukaryota</taxon>
        <taxon>Metazoa</taxon>
        <taxon>Echinodermata</taxon>
        <taxon>Eleutherozoa</taxon>
        <taxon>Asterozoa</taxon>
        <taxon>Asteroidea</taxon>
        <taxon>Valvatacea</taxon>
        <taxon>Valvatida</taxon>
        <taxon>Acanthasteridae</taxon>
        <taxon>Acanthaster</taxon>
    </lineage>
</organism>
<evidence type="ECO:0000256" key="9">
    <source>
        <dbReference type="SAM" id="MobiDB-lite"/>
    </source>
</evidence>
<evidence type="ECO:0000256" key="7">
    <source>
        <dbReference type="ARBA" id="ARBA00023157"/>
    </source>
</evidence>
<dbReference type="PRINTS" id="PR00249">
    <property type="entry name" value="GPCRSECRETIN"/>
</dbReference>
<dbReference type="InterPro" id="IPR046338">
    <property type="entry name" value="GAIN_dom_sf"/>
</dbReference>
<keyword evidence="6 10" id="KW-0472">Membrane</keyword>
<evidence type="ECO:0000256" key="4">
    <source>
        <dbReference type="ARBA" id="ARBA00022729"/>
    </source>
</evidence>
<dbReference type="OrthoDB" id="1100386at2759"/>
<feature type="domain" description="GAIN-B" evidence="11">
    <location>
        <begin position="554"/>
        <end position="732"/>
    </location>
</feature>
<evidence type="ECO:0000259" key="12">
    <source>
        <dbReference type="PROSITE" id="PS50261"/>
    </source>
</evidence>
<proteinExistence type="inferred from homology"/>
<name>A0A8B7ZZL4_ACAPL</name>
<dbReference type="Pfam" id="PF01825">
    <property type="entry name" value="GPS"/>
    <property type="match status" value="1"/>
</dbReference>
<feature type="compositionally biased region" description="Gly residues" evidence="9">
    <location>
        <begin position="186"/>
        <end position="195"/>
    </location>
</feature>
<keyword evidence="5 10" id="KW-1133">Transmembrane helix</keyword>
<dbReference type="PROSITE" id="PS00650">
    <property type="entry name" value="G_PROTEIN_RECEP_F2_2"/>
    <property type="match status" value="1"/>
</dbReference>
<feature type="region of interest" description="Disordered" evidence="9">
    <location>
        <begin position="171"/>
        <end position="195"/>
    </location>
</feature>
<dbReference type="AlphaFoldDB" id="A0A8B7ZZL4"/>
<dbReference type="Proteomes" id="UP000694845">
    <property type="component" value="Unplaced"/>
</dbReference>
<comment type="similarity">
    <text evidence="2">Belongs to the G-protein coupled receptor 2 family. Adhesion G-protein coupled receptor (ADGR) subfamily.</text>
</comment>
<protein>
    <submittedName>
        <fullName evidence="14">Adhesion G protein-coupled receptor E3-like</fullName>
    </submittedName>
</protein>
<keyword evidence="13" id="KW-1185">Reference proteome</keyword>
<dbReference type="InterPro" id="IPR017983">
    <property type="entry name" value="GPCR_2_secretin-like_CS"/>
</dbReference>
<dbReference type="KEGG" id="aplc:110990057"/>
<dbReference type="SMART" id="SM00303">
    <property type="entry name" value="GPS"/>
    <property type="match status" value="1"/>
</dbReference>
<dbReference type="PROSITE" id="PS50221">
    <property type="entry name" value="GAIN_B"/>
    <property type="match status" value="1"/>
</dbReference>
<dbReference type="RefSeq" id="XP_022110542.1">
    <property type="nucleotide sequence ID" value="XM_022254850.1"/>
</dbReference>
<dbReference type="GO" id="GO:0005886">
    <property type="term" value="C:plasma membrane"/>
    <property type="evidence" value="ECO:0007669"/>
    <property type="project" value="TreeGrafter"/>
</dbReference>
<comment type="subcellular location">
    <subcellularLocation>
        <location evidence="1">Membrane</location>
        <topology evidence="1">Multi-pass membrane protein</topology>
    </subcellularLocation>
</comment>
<gene>
    <name evidence="14" type="primary">LOC110990057</name>
</gene>
<evidence type="ECO:0000256" key="3">
    <source>
        <dbReference type="ARBA" id="ARBA00022692"/>
    </source>
</evidence>
<feature type="transmembrane region" description="Helical" evidence="10">
    <location>
        <begin position="815"/>
        <end position="836"/>
    </location>
</feature>
<evidence type="ECO:0000256" key="8">
    <source>
        <dbReference type="ARBA" id="ARBA00023180"/>
    </source>
</evidence>
<dbReference type="InterPro" id="IPR000832">
    <property type="entry name" value="GPCR_2_secretin-like"/>
</dbReference>
<dbReference type="PROSITE" id="PS50261">
    <property type="entry name" value="G_PROTEIN_RECEP_F2_4"/>
    <property type="match status" value="1"/>
</dbReference>
<dbReference type="InterPro" id="IPR017981">
    <property type="entry name" value="GPCR_2-like_7TM"/>
</dbReference>
<dbReference type="PANTHER" id="PTHR12011:SF471">
    <property type="entry name" value="G-PROTEIN COUPLED RECEPTORS FAMILY 2 PROFILE 2 DOMAIN-CONTAINING PROTEIN"/>
    <property type="match status" value="1"/>
</dbReference>
<feature type="compositionally biased region" description="Basic and acidic residues" evidence="9">
    <location>
        <begin position="1011"/>
        <end position="1022"/>
    </location>
</feature>
<accession>A0A8B7ZZL4</accession>
<dbReference type="GO" id="GO:0007166">
    <property type="term" value="P:cell surface receptor signaling pathway"/>
    <property type="evidence" value="ECO:0007669"/>
    <property type="project" value="InterPro"/>
</dbReference>
<feature type="transmembrane region" description="Helical" evidence="10">
    <location>
        <begin position="933"/>
        <end position="952"/>
    </location>
</feature>
<evidence type="ECO:0000313" key="14">
    <source>
        <dbReference type="RefSeq" id="XP_022110542.1"/>
    </source>
</evidence>
<feature type="transmembrane region" description="Helical" evidence="10">
    <location>
        <begin position="739"/>
        <end position="765"/>
    </location>
</feature>
<feature type="domain" description="G-protein coupled receptors family 2 profile 2" evidence="12">
    <location>
        <begin position="741"/>
        <end position="982"/>
    </location>
</feature>
<feature type="transmembrane region" description="Helical" evidence="10">
    <location>
        <begin position="958"/>
        <end position="980"/>
    </location>
</feature>
<dbReference type="GeneID" id="110990057"/>